<keyword evidence="2 4" id="KW-0238">DNA-binding</keyword>
<dbReference type="InterPro" id="IPR009057">
    <property type="entry name" value="Homeodomain-like_sf"/>
</dbReference>
<dbReference type="RefSeq" id="WP_188670230.1">
    <property type="nucleotide sequence ID" value="NZ_BMJH01000001.1"/>
</dbReference>
<dbReference type="InterPro" id="IPR050109">
    <property type="entry name" value="HTH-type_TetR-like_transc_reg"/>
</dbReference>
<evidence type="ECO:0000313" key="7">
    <source>
        <dbReference type="Proteomes" id="UP000641514"/>
    </source>
</evidence>
<keyword evidence="3" id="KW-0804">Transcription</keyword>
<name>A0A916X8S9_9ACTN</name>
<evidence type="ECO:0000256" key="1">
    <source>
        <dbReference type="ARBA" id="ARBA00023015"/>
    </source>
</evidence>
<evidence type="ECO:0000259" key="5">
    <source>
        <dbReference type="PROSITE" id="PS50977"/>
    </source>
</evidence>
<comment type="caution">
    <text evidence="6">The sequence shown here is derived from an EMBL/GenBank/DDBJ whole genome shotgun (WGS) entry which is preliminary data.</text>
</comment>
<dbReference type="PRINTS" id="PR00455">
    <property type="entry name" value="HTHTETR"/>
</dbReference>
<dbReference type="Gene3D" id="1.10.357.10">
    <property type="entry name" value="Tetracycline Repressor, domain 2"/>
    <property type="match status" value="1"/>
</dbReference>
<dbReference type="SUPFAM" id="SSF46689">
    <property type="entry name" value="Homeodomain-like"/>
    <property type="match status" value="1"/>
</dbReference>
<dbReference type="AlphaFoldDB" id="A0A916X8S9"/>
<sequence>MANIQHDALIPDRFDGHLPRHRHNLSRAEVKSSQSARIVNAAIQLFGDNGFAATTVMDIVKKAGVSRKTFYEMFDSKEAVILAAYGAFDGFLRDSGLTADNRADLATPHGISAAVHALLTVLATYPAAARMFFLEVLGAGDEVRRRRDAAINQFVDTAAATLHLLRSSTSPDLPPLNRTIVRGIVGGGMEMIVGHLVHDSPSTITELGQEITDFVLGVVCPTTSIRN</sequence>
<keyword evidence="1" id="KW-0805">Transcription regulation</keyword>
<protein>
    <submittedName>
        <fullName evidence="6">TetR family transcriptional regulator</fullName>
    </submittedName>
</protein>
<feature type="DNA-binding region" description="H-T-H motif" evidence="4">
    <location>
        <begin position="55"/>
        <end position="74"/>
    </location>
</feature>
<accession>A0A916X8S9</accession>
<reference evidence="6" key="2">
    <citation type="submission" date="2020-09" db="EMBL/GenBank/DDBJ databases">
        <authorList>
            <person name="Sun Q."/>
            <person name="Zhou Y."/>
        </authorList>
    </citation>
    <scope>NUCLEOTIDE SEQUENCE</scope>
    <source>
        <strain evidence="6">CGMCC 1.15478</strain>
    </source>
</reference>
<dbReference type="EMBL" id="BMJH01000001">
    <property type="protein sequence ID" value="GGC55128.1"/>
    <property type="molecule type" value="Genomic_DNA"/>
</dbReference>
<dbReference type="InterPro" id="IPR001647">
    <property type="entry name" value="HTH_TetR"/>
</dbReference>
<dbReference type="PROSITE" id="PS50977">
    <property type="entry name" value="HTH_TETR_2"/>
    <property type="match status" value="1"/>
</dbReference>
<proteinExistence type="predicted"/>
<keyword evidence="7" id="KW-1185">Reference proteome</keyword>
<dbReference type="Proteomes" id="UP000641514">
    <property type="component" value="Unassembled WGS sequence"/>
</dbReference>
<feature type="domain" description="HTH tetR-type" evidence="5">
    <location>
        <begin position="32"/>
        <end position="92"/>
    </location>
</feature>
<evidence type="ECO:0000313" key="6">
    <source>
        <dbReference type="EMBL" id="GGC55128.1"/>
    </source>
</evidence>
<evidence type="ECO:0000256" key="3">
    <source>
        <dbReference type="ARBA" id="ARBA00023163"/>
    </source>
</evidence>
<dbReference type="Pfam" id="PF00440">
    <property type="entry name" value="TetR_N"/>
    <property type="match status" value="1"/>
</dbReference>
<reference evidence="6" key="1">
    <citation type="journal article" date="2014" name="Int. J. Syst. Evol. Microbiol.">
        <title>Complete genome sequence of Corynebacterium casei LMG S-19264T (=DSM 44701T), isolated from a smear-ripened cheese.</title>
        <authorList>
            <consortium name="US DOE Joint Genome Institute (JGI-PGF)"/>
            <person name="Walter F."/>
            <person name="Albersmeier A."/>
            <person name="Kalinowski J."/>
            <person name="Ruckert C."/>
        </authorList>
    </citation>
    <scope>NUCLEOTIDE SEQUENCE</scope>
    <source>
        <strain evidence="6">CGMCC 1.15478</strain>
    </source>
</reference>
<organism evidence="6 7">
    <name type="scientific">Hoyosella rhizosphaerae</name>
    <dbReference type="NCBI Taxonomy" id="1755582"/>
    <lineage>
        <taxon>Bacteria</taxon>
        <taxon>Bacillati</taxon>
        <taxon>Actinomycetota</taxon>
        <taxon>Actinomycetes</taxon>
        <taxon>Mycobacteriales</taxon>
        <taxon>Hoyosellaceae</taxon>
        <taxon>Hoyosella</taxon>
    </lineage>
</organism>
<gene>
    <name evidence="6" type="ORF">GCM10011410_04400</name>
</gene>
<evidence type="ECO:0000256" key="4">
    <source>
        <dbReference type="PROSITE-ProRule" id="PRU00335"/>
    </source>
</evidence>
<dbReference type="GO" id="GO:0003700">
    <property type="term" value="F:DNA-binding transcription factor activity"/>
    <property type="evidence" value="ECO:0007669"/>
    <property type="project" value="TreeGrafter"/>
</dbReference>
<dbReference type="PANTHER" id="PTHR30055">
    <property type="entry name" value="HTH-TYPE TRANSCRIPTIONAL REGULATOR RUTR"/>
    <property type="match status" value="1"/>
</dbReference>
<dbReference type="PANTHER" id="PTHR30055:SF238">
    <property type="entry name" value="MYCOFACTOCIN BIOSYNTHESIS TRANSCRIPTIONAL REGULATOR MFTR-RELATED"/>
    <property type="match status" value="1"/>
</dbReference>
<dbReference type="GO" id="GO:0000976">
    <property type="term" value="F:transcription cis-regulatory region binding"/>
    <property type="evidence" value="ECO:0007669"/>
    <property type="project" value="TreeGrafter"/>
</dbReference>
<evidence type="ECO:0000256" key="2">
    <source>
        <dbReference type="ARBA" id="ARBA00023125"/>
    </source>
</evidence>